<evidence type="ECO:0000256" key="1">
    <source>
        <dbReference type="SAM" id="Phobius"/>
    </source>
</evidence>
<reference evidence="3" key="1">
    <citation type="journal article" date="2019" name="Int. J. Syst. Evol. Microbiol.">
        <title>The Global Catalogue of Microorganisms (GCM) 10K type strain sequencing project: providing services to taxonomists for standard genome sequencing and annotation.</title>
        <authorList>
            <consortium name="The Broad Institute Genomics Platform"/>
            <consortium name="The Broad Institute Genome Sequencing Center for Infectious Disease"/>
            <person name="Wu L."/>
            <person name="Ma J."/>
        </authorList>
    </citation>
    <scope>NUCLEOTIDE SEQUENCE [LARGE SCALE GENOMIC DNA]</scope>
    <source>
        <strain evidence="3">CCUG 63418</strain>
    </source>
</reference>
<keyword evidence="1" id="KW-0812">Transmembrane</keyword>
<accession>A0ABW2YUR2</accession>
<feature type="transmembrane region" description="Helical" evidence="1">
    <location>
        <begin position="47"/>
        <end position="65"/>
    </location>
</feature>
<dbReference type="RefSeq" id="WP_377099135.1">
    <property type="nucleotide sequence ID" value="NZ_JBHTHU010000005.1"/>
</dbReference>
<feature type="transmembrane region" description="Helical" evidence="1">
    <location>
        <begin position="16"/>
        <end position="35"/>
    </location>
</feature>
<comment type="caution">
    <text evidence="2">The sequence shown here is derived from an EMBL/GenBank/DDBJ whole genome shotgun (WGS) entry which is preliminary data.</text>
</comment>
<gene>
    <name evidence="2" type="ORF">ACFQZS_08320</name>
</gene>
<proteinExistence type="predicted"/>
<keyword evidence="1" id="KW-0472">Membrane</keyword>
<organism evidence="2 3">
    <name type="scientific">Mucilaginibacter calamicampi</name>
    <dbReference type="NCBI Taxonomy" id="1302352"/>
    <lineage>
        <taxon>Bacteria</taxon>
        <taxon>Pseudomonadati</taxon>
        <taxon>Bacteroidota</taxon>
        <taxon>Sphingobacteriia</taxon>
        <taxon>Sphingobacteriales</taxon>
        <taxon>Sphingobacteriaceae</taxon>
        <taxon>Mucilaginibacter</taxon>
    </lineage>
</organism>
<keyword evidence="3" id="KW-1185">Reference proteome</keyword>
<protein>
    <submittedName>
        <fullName evidence="2">Uncharacterized protein</fullName>
    </submittedName>
</protein>
<feature type="transmembrane region" description="Helical" evidence="1">
    <location>
        <begin position="71"/>
        <end position="89"/>
    </location>
</feature>
<dbReference type="Proteomes" id="UP001596958">
    <property type="component" value="Unassembled WGS sequence"/>
</dbReference>
<sequence length="90" mass="10064">MDVNQTPQEEAPKKQYSQIKIVGINLLVLAVYGILSKVAPHGEGWTYYAFLIAIHFLFCICAAIYNRNWMWVLSALLVLVIGFSTCVGSL</sequence>
<evidence type="ECO:0000313" key="2">
    <source>
        <dbReference type="EMBL" id="MFD0750142.1"/>
    </source>
</evidence>
<dbReference type="EMBL" id="JBHTHU010000005">
    <property type="protein sequence ID" value="MFD0750142.1"/>
    <property type="molecule type" value="Genomic_DNA"/>
</dbReference>
<name>A0ABW2YUR2_9SPHI</name>
<evidence type="ECO:0000313" key="3">
    <source>
        <dbReference type="Proteomes" id="UP001596958"/>
    </source>
</evidence>
<keyword evidence="1" id="KW-1133">Transmembrane helix</keyword>